<evidence type="ECO:0000259" key="1">
    <source>
        <dbReference type="Pfam" id="PF13761"/>
    </source>
</evidence>
<name>A0ABS1F4P7_9PROT</name>
<proteinExistence type="predicted"/>
<comment type="caution">
    <text evidence="2">The sequence shown here is derived from an EMBL/GenBank/DDBJ whole genome shotgun (WGS) entry which is preliminary data.</text>
</comment>
<keyword evidence="3" id="KW-1185">Reference proteome</keyword>
<dbReference type="Proteomes" id="UP000652760">
    <property type="component" value="Unassembled WGS sequence"/>
</dbReference>
<sequence length="180" mass="19690">MTPFQRILGPDFQDLPTPVRDFHGLSASIRTAGLAEVSAPANPGVWLLGKIAGLPRPGRDVPVSVSFHPRADGREFWERRFAGRRYASAMEAGSGRDAGLLIEHFGPFDLLFRLTPGPGRLSWSLAGWRLLGLPLPAWSRPVIECSESGDGDRFVFDIDVVFPIVGPVVRYRGWLALADG</sequence>
<evidence type="ECO:0000313" key="3">
    <source>
        <dbReference type="Proteomes" id="UP000652760"/>
    </source>
</evidence>
<reference evidence="3" key="1">
    <citation type="submission" date="2021-01" db="EMBL/GenBank/DDBJ databases">
        <title>Genome public.</title>
        <authorList>
            <person name="Liu C."/>
            <person name="Sun Q."/>
        </authorList>
    </citation>
    <scope>NUCLEOTIDE SEQUENCE [LARGE SCALE GENOMIC DNA]</scope>
    <source>
        <strain evidence="3">YIM B02556</strain>
    </source>
</reference>
<dbReference type="RefSeq" id="WP_200193817.1">
    <property type="nucleotide sequence ID" value="NZ_JAENHM010000040.1"/>
</dbReference>
<feature type="domain" description="DUF4166" evidence="1">
    <location>
        <begin position="15"/>
        <end position="175"/>
    </location>
</feature>
<evidence type="ECO:0000313" key="2">
    <source>
        <dbReference type="EMBL" id="MBK1838383.1"/>
    </source>
</evidence>
<dbReference type="Pfam" id="PF13761">
    <property type="entry name" value="DUF4166"/>
    <property type="match status" value="1"/>
</dbReference>
<organism evidence="2 3">
    <name type="scientific">Azospirillum endophyticum</name>
    <dbReference type="NCBI Taxonomy" id="2800326"/>
    <lineage>
        <taxon>Bacteria</taxon>
        <taxon>Pseudomonadati</taxon>
        <taxon>Pseudomonadota</taxon>
        <taxon>Alphaproteobacteria</taxon>
        <taxon>Rhodospirillales</taxon>
        <taxon>Azospirillaceae</taxon>
        <taxon>Azospirillum</taxon>
    </lineage>
</organism>
<protein>
    <submittedName>
        <fullName evidence="2">DUF4166 domain-containing protein</fullName>
    </submittedName>
</protein>
<accession>A0ABS1F4P7</accession>
<dbReference type="InterPro" id="IPR025311">
    <property type="entry name" value="DUF4166"/>
</dbReference>
<gene>
    <name evidence="2" type="ORF">JHL17_13265</name>
</gene>
<dbReference type="EMBL" id="JAENHM010000040">
    <property type="protein sequence ID" value="MBK1838383.1"/>
    <property type="molecule type" value="Genomic_DNA"/>
</dbReference>